<sequence>MKRLYADAGLLLVALIWGATFPVVKLALNFISPFAFNAIRFVFTSLLFLPFLKRREASAGVKIGVASFLGYTFQTIGLELTTATNAGFITSTYIVFTPIIAAKLYGEKLTRVEALSVIVAFIGVYLLSGVSSFNTGDALILLCAIAFAFEIAMISEYSKKLQPLSLAGWQVLSIGLFSTFPALFFTEKLVLNDYVLLSLLITGLLATFVAKILQNYLQSYTKSVDAGIILSLEGVFSHVFSVIVLGETLSALQYLGAFLVFLAAILVSSQNDKS</sequence>
<evidence type="ECO:0000256" key="2">
    <source>
        <dbReference type="ARBA" id="ARBA00022475"/>
    </source>
</evidence>
<feature type="domain" description="EamA" evidence="7">
    <location>
        <begin position="8"/>
        <end position="128"/>
    </location>
</feature>
<dbReference type="RefSeq" id="WP_012966407.1">
    <property type="nucleotide sequence ID" value="NC_013849.1"/>
</dbReference>
<gene>
    <name evidence="8" type="ordered locus">Ferp_1930</name>
</gene>
<dbReference type="KEGG" id="fpl:Ferp_1930"/>
<organism evidence="8 9">
    <name type="scientific">Ferroglobus placidus (strain DSM 10642 / AEDII12DO)</name>
    <dbReference type="NCBI Taxonomy" id="589924"/>
    <lineage>
        <taxon>Archaea</taxon>
        <taxon>Methanobacteriati</taxon>
        <taxon>Methanobacteriota</taxon>
        <taxon>Archaeoglobi</taxon>
        <taxon>Archaeoglobales</taxon>
        <taxon>Archaeoglobaceae</taxon>
        <taxon>Ferroglobus</taxon>
    </lineage>
</organism>
<accession>D3S005</accession>
<dbReference type="PANTHER" id="PTHR42920:SF5">
    <property type="entry name" value="EAMA DOMAIN-CONTAINING PROTEIN"/>
    <property type="match status" value="1"/>
</dbReference>
<feature type="domain" description="EamA" evidence="7">
    <location>
        <begin position="135"/>
        <end position="268"/>
    </location>
</feature>
<keyword evidence="5 6" id="KW-0472">Membrane</keyword>
<evidence type="ECO:0000313" key="9">
    <source>
        <dbReference type="Proteomes" id="UP000002613"/>
    </source>
</evidence>
<feature type="transmembrane region" description="Helical" evidence="6">
    <location>
        <begin position="191"/>
        <end position="213"/>
    </location>
</feature>
<dbReference type="GeneID" id="8779461"/>
<evidence type="ECO:0000259" key="7">
    <source>
        <dbReference type="Pfam" id="PF00892"/>
    </source>
</evidence>
<dbReference type="OrthoDB" id="17861at2157"/>
<evidence type="ECO:0000256" key="5">
    <source>
        <dbReference type="ARBA" id="ARBA00023136"/>
    </source>
</evidence>
<protein>
    <recommendedName>
        <fullName evidence="7">EamA domain-containing protein</fullName>
    </recommendedName>
</protein>
<dbReference type="HOGENOM" id="CLU_033863_21_3_2"/>
<reference evidence="9" key="1">
    <citation type="submission" date="2010-02" db="EMBL/GenBank/DDBJ databases">
        <title>Complete sequence of Ferroglobus placidus DSM 10642.</title>
        <authorList>
            <consortium name="US DOE Joint Genome Institute"/>
            <person name="Lucas S."/>
            <person name="Copeland A."/>
            <person name="Lapidus A."/>
            <person name="Cheng J.-F."/>
            <person name="Bruce D."/>
            <person name="Goodwin L."/>
            <person name="Pitluck S."/>
            <person name="Saunders E."/>
            <person name="Brettin T."/>
            <person name="Detter J.C."/>
            <person name="Han C."/>
            <person name="Tapia R."/>
            <person name="Larimer F."/>
            <person name="Land M."/>
            <person name="Hauser L."/>
            <person name="Kyrpides N."/>
            <person name="Ivanova N."/>
            <person name="Holmes D."/>
            <person name="Lovley D."/>
            <person name="Kyrpides N."/>
            <person name="Anderson I.J."/>
            <person name="Woyke T."/>
        </authorList>
    </citation>
    <scope>NUCLEOTIDE SEQUENCE [LARGE SCALE GENOMIC DNA]</scope>
    <source>
        <strain evidence="9">DSM 10642 / AEDII12DO</strain>
    </source>
</reference>
<dbReference type="PANTHER" id="PTHR42920">
    <property type="entry name" value="OS03G0707200 PROTEIN-RELATED"/>
    <property type="match status" value="1"/>
</dbReference>
<keyword evidence="4 6" id="KW-1133">Transmembrane helix</keyword>
<keyword evidence="3 6" id="KW-0812">Transmembrane</keyword>
<comment type="subcellular location">
    <subcellularLocation>
        <location evidence="1">Cell membrane</location>
        <topology evidence="1">Multi-pass membrane protein</topology>
    </subcellularLocation>
</comment>
<evidence type="ECO:0000256" key="6">
    <source>
        <dbReference type="SAM" id="Phobius"/>
    </source>
</evidence>
<feature type="transmembrane region" description="Helical" evidence="6">
    <location>
        <begin position="225"/>
        <end position="245"/>
    </location>
</feature>
<dbReference type="STRING" id="589924.Ferp_1930"/>
<reference evidence="8 9" key="2">
    <citation type="journal article" date="2011" name="Stand. Genomic Sci.">
        <title>Complete genome sequence of Ferroglobus placidus AEDII12DO.</title>
        <authorList>
            <person name="Anderson I."/>
            <person name="Risso C."/>
            <person name="Holmes D."/>
            <person name="Lucas S."/>
            <person name="Copeland A."/>
            <person name="Lapidus A."/>
            <person name="Cheng J.F."/>
            <person name="Bruce D."/>
            <person name="Goodwin L."/>
            <person name="Pitluck S."/>
            <person name="Saunders E."/>
            <person name="Brettin T."/>
            <person name="Detter J.C."/>
            <person name="Han C."/>
            <person name="Tapia R."/>
            <person name="Larimer F."/>
            <person name="Land M."/>
            <person name="Hauser L."/>
            <person name="Woyke T."/>
            <person name="Lovley D."/>
            <person name="Kyrpides N."/>
            <person name="Ivanova N."/>
        </authorList>
    </citation>
    <scope>NUCLEOTIDE SEQUENCE [LARGE SCALE GENOMIC DNA]</scope>
    <source>
        <strain evidence="9">DSM 10642 / AEDII12DO</strain>
    </source>
</reference>
<evidence type="ECO:0000256" key="1">
    <source>
        <dbReference type="ARBA" id="ARBA00004651"/>
    </source>
</evidence>
<feature type="transmembrane region" description="Helical" evidence="6">
    <location>
        <begin position="114"/>
        <end position="132"/>
    </location>
</feature>
<dbReference type="Pfam" id="PF00892">
    <property type="entry name" value="EamA"/>
    <property type="match status" value="2"/>
</dbReference>
<feature type="transmembrane region" description="Helical" evidence="6">
    <location>
        <begin position="251"/>
        <end position="269"/>
    </location>
</feature>
<feature type="transmembrane region" description="Helical" evidence="6">
    <location>
        <begin position="83"/>
        <end position="102"/>
    </location>
</feature>
<feature type="transmembrane region" description="Helical" evidence="6">
    <location>
        <begin position="166"/>
        <end position="185"/>
    </location>
</feature>
<dbReference type="InterPro" id="IPR037185">
    <property type="entry name" value="EmrE-like"/>
</dbReference>
<dbReference type="InterPro" id="IPR051258">
    <property type="entry name" value="Diverse_Substrate_Transporter"/>
</dbReference>
<dbReference type="eggNOG" id="arCOG00271">
    <property type="taxonomic scope" value="Archaea"/>
</dbReference>
<dbReference type="InterPro" id="IPR000620">
    <property type="entry name" value="EamA_dom"/>
</dbReference>
<dbReference type="Proteomes" id="UP000002613">
    <property type="component" value="Chromosome"/>
</dbReference>
<evidence type="ECO:0000256" key="4">
    <source>
        <dbReference type="ARBA" id="ARBA00022989"/>
    </source>
</evidence>
<dbReference type="AlphaFoldDB" id="D3S005"/>
<name>D3S005_FERPA</name>
<dbReference type="EMBL" id="CP001899">
    <property type="protein sequence ID" value="ADC66068.1"/>
    <property type="molecule type" value="Genomic_DNA"/>
</dbReference>
<proteinExistence type="predicted"/>
<feature type="transmembrane region" description="Helical" evidence="6">
    <location>
        <begin position="138"/>
        <end position="154"/>
    </location>
</feature>
<dbReference type="PaxDb" id="589924-Ferp_1930"/>
<dbReference type="SUPFAM" id="SSF103481">
    <property type="entry name" value="Multidrug resistance efflux transporter EmrE"/>
    <property type="match status" value="2"/>
</dbReference>
<evidence type="ECO:0000313" key="8">
    <source>
        <dbReference type="EMBL" id="ADC66068.1"/>
    </source>
</evidence>
<feature type="transmembrane region" description="Helical" evidence="6">
    <location>
        <begin position="59"/>
        <end position="77"/>
    </location>
</feature>
<evidence type="ECO:0000256" key="3">
    <source>
        <dbReference type="ARBA" id="ARBA00022692"/>
    </source>
</evidence>
<keyword evidence="9" id="KW-1185">Reference proteome</keyword>
<feature type="transmembrane region" description="Helical" evidence="6">
    <location>
        <begin position="34"/>
        <end position="52"/>
    </location>
</feature>
<keyword evidence="2" id="KW-1003">Cell membrane</keyword>
<dbReference type="GO" id="GO:0005886">
    <property type="term" value="C:plasma membrane"/>
    <property type="evidence" value="ECO:0007669"/>
    <property type="project" value="UniProtKB-SubCell"/>
</dbReference>